<sequence>MNPTKTFLLFLVLFPLLLQGADHPDHAIGESLLKISKRANLPDATVSGNGFKAVVLVGDVDGDSGPGTLGYIKNMQDVAKVLRARGVQVIEYYSPKNSWDQIKQSIQGANLVLYAGHGVGSNLTDSPYHQKYVGGFALKGKFVSNDDVENALKPAPGAVVLFLGACFTAGNMAYDMGVIDAEETKHRISMYSAPFLKAGFQGYYATWAPWTAQSLVAELFTDKTYGSIYDTQTNLSEVTKIDHPTYSNGKLFFHKGKQDARVVFDYAFAGNPNAKISYSSSSPSKDDSQPSTNNTQTNLSPEEQTAKNNALIKATYKKDLKTAAKLLSEGADPNAESKGWRILHLSVYFDLPELTKLLLDKKADPNFQVDGYTALSLATAYERTSIIPLLEAAGGTKSRAATIKPKPEKP</sequence>
<feature type="compositionally biased region" description="Polar residues" evidence="1">
    <location>
        <begin position="292"/>
        <end position="306"/>
    </location>
</feature>
<gene>
    <name evidence="3" type="ORF">EFP84_19395</name>
</gene>
<dbReference type="Gene3D" id="1.25.40.20">
    <property type="entry name" value="Ankyrin repeat-containing domain"/>
    <property type="match status" value="1"/>
</dbReference>
<dbReference type="EMBL" id="CP033615">
    <property type="protein sequence ID" value="AYV57796.1"/>
    <property type="molecule type" value="Genomic_DNA"/>
</dbReference>
<dbReference type="SUPFAM" id="SSF48403">
    <property type="entry name" value="Ankyrin repeat"/>
    <property type="match status" value="1"/>
</dbReference>
<feature type="region of interest" description="Disordered" evidence="1">
    <location>
        <begin position="277"/>
        <end position="306"/>
    </location>
</feature>
<name>A0AAD0URC7_9LEPT</name>
<keyword evidence="2" id="KW-0732">Signal</keyword>
<dbReference type="KEGG" id="lkm:EFP84_19395"/>
<dbReference type="Proteomes" id="UP000276407">
    <property type="component" value="Chromosome 2"/>
</dbReference>
<dbReference type="RefSeq" id="WP_123180485.1">
    <property type="nucleotide sequence ID" value="NZ_CP033615.1"/>
</dbReference>
<reference evidence="3 4" key="1">
    <citation type="submission" date="2018-11" db="EMBL/GenBank/DDBJ databases">
        <title>Complete genome sequence of Leptospira kmetyi isolate LS 001/16 from soil sample associated with a leptospirosis patient in Kelantan.</title>
        <authorList>
            <person name="Muhammad Yusoff F."/>
            <person name="Muhammad Yusoff S."/>
            <person name="Ahmad M.N."/>
            <person name="Yusof N.Y."/>
            <person name="Aziah I."/>
        </authorList>
    </citation>
    <scope>NUCLEOTIDE SEQUENCE [LARGE SCALE GENOMIC DNA]</scope>
    <source>
        <strain evidence="3 4">LS 001/16</strain>
    </source>
</reference>
<evidence type="ECO:0000313" key="3">
    <source>
        <dbReference type="EMBL" id="AYV57796.1"/>
    </source>
</evidence>
<feature type="signal peptide" evidence="2">
    <location>
        <begin position="1"/>
        <end position="20"/>
    </location>
</feature>
<dbReference type="Gene3D" id="3.40.50.1460">
    <property type="match status" value="1"/>
</dbReference>
<accession>A0AAD0URC7</accession>
<dbReference type="InterPro" id="IPR002110">
    <property type="entry name" value="Ankyrin_rpt"/>
</dbReference>
<evidence type="ECO:0000313" key="4">
    <source>
        <dbReference type="Proteomes" id="UP000276407"/>
    </source>
</evidence>
<evidence type="ECO:0000256" key="2">
    <source>
        <dbReference type="SAM" id="SignalP"/>
    </source>
</evidence>
<protein>
    <submittedName>
        <fullName evidence="3">Ankyrin repeat domain-containing protein</fullName>
    </submittedName>
</protein>
<organism evidence="3 4">
    <name type="scientific">Leptospira kmetyi</name>
    <dbReference type="NCBI Taxonomy" id="408139"/>
    <lineage>
        <taxon>Bacteria</taxon>
        <taxon>Pseudomonadati</taxon>
        <taxon>Spirochaetota</taxon>
        <taxon>Spirochaetia</taxon>
        <taxon>Leptospirales</taxon>
        <taxon>Leptospiraceae</taxon>
        <taxon>Leptospira</taxon>
    </lineage>
</organism>
<dbReference type="Pfam" id="PF12796">
    <property type="entry name" value="Ank_2"/>
    <property type="match status" value="1"/>
</dbReference>
<dbReference type="AlphaFoldDB" id="A0AAD0URC7"/>
<proteinExistence type="predicted"/>
<dbReference type="InterPro" id="IPR036770">
    <property type="entry name" value="Ankyrin_rpt-contain_sf"/>
</dbReference>
<feature type="chain" id="PRO_5041965400" evidence="2">
    <location>
        <begin position="21"/>
        <end position="410"/>
    </location>
</feature>
<dbReference type="SMART" id="SM00248">
    <property type="entry name" value="ANK"/>
    <property type="match status" value="3"/>
</dbReference>
<evidence type="ECO:0000256" key="1">
    <source>
        <dbReference type="SAM" id="MobiDB-lite"/>
    </source>
</evidence>